<sequence length="85" mass="9599">MPNNQSIVVWSKQGCSYCNEVKTYLEEKGLPYQTIDVTENDDRRDILEAKYGIRHVPVVEIGQGNAYEAVTEVGIEHLEKTLASN</sequence>
<dbReference type="Gene3D" id="3.40.30.10">
    <property type="entry name" value="Glutaredoxin"/>
    <property type="match status" value="1"/>
</dbReference>
<evidence type="ECO:0000259" key="1">
    <source>
        <dbReference type="Pfam" id="PF00462"/>
    </source>
</evidence>
<dbReference type="SUPFAM" id="SSF52833">
    <property type="entry name" value="Thioredoxin-like"/>
    <property type="match status" value="1"/>
</dbReference>
<dbReference type="AlphaFoldDB" id="A0A417YAN4"/>
<feature type="domain" description="Glutaredoxin" evidence="1">
    <location>
        <begin position="7"/>
        <end position="62"/>
    </location>
</feature>
<name>A0A417YAN4_9BACI</name>
<keyword evidence="3" id="KW-1185">Reference proteome</keyword>
<reference evidence="2 3" key="1">
    <citation type="journal article" date="2007" name="Int. J. Syst. Evol. Microbiol.">
        <title>Oceanobacillus profundus sp. nov., isolated from a deep-sea sediment core.</title>
        <authorList>
            <person name="Kim Y.G."/>
            <person name="Choi D.H."/>
            <person name="Hyun S."/>
            <person name="Cho B.C."/>
        </authorList>
    </citation>
    <scope>NUCLEOTIDE SEQUENCE [LARGE SCALE GENOMIC DNA]</scope>
    <source>
        <strain evidence="2 3">DSM 18246</strain>
    </source>
</reference>
<dbReference type="PANTHER" id="PTHR34386">
    <property type="entry name" value="GLUTAREDOXIN"/>
    <property type="match status" value="1"/>
</dbReference>
<dbReference type="Proteomes" id="UP000285456">
    <property type="component" value="Unassembled WGS sequence"/>
</dbReference>
<dbReference type="PROSITE" id="PS51354">
    <property type="entry name" value="GLUTAREDOXIN_2"/>
    <property type="match status" value="1"/>
</dbReference>
<dbReference type="RefSeq" id="WP_095313277.1">
    <property type="nucleotide sequence ID" value="NZ_JAMAWL010000002.1"/>
</dbReference>
<dbReference type="InterPro" id="IPR051548">
    <property type="entry name" value="Grx-like_ET"/>
</dbReference>
<proteinExistence type="predicted"/>
<dbReference type="EMBL" id="QWEH01000020">
    <property type="protein sequence ID" value="RHW29752.1"/>
    <property type="molecule type" value="Genomic_DNA"/>
</dbReference>
<accession>A0A417YAN4</accession>
<dbReference type="PANTHER" id="PTHR34386:SF1">
    <property type="entry name" value="GLUTAREDOXIN-LIKE PROTEIN NRDH"/>
    <property type="match status" value="1"/>
</dbReference>
<dbReference type="OrthoDB" id="2192230at2"/>
<dbReference type="GO" id="GO:0009055">
    <property type="term" value="F:electron transfer activity"/>
    <property type="evidence" value="ECO:0007669"/>
    <property type="project" value="TreeGrafter"/>
</dbReference>
<organism evidence="2 3">
    <name type="scientific">Oceanobacillus profundus</name>
    <dbReference type="NCBI Taxonomy" id="372463"/>
    <lineage>
        <taxon>Bacteria</taxon>
        <taxon>Bacillati</taxon>
        <taxon>Bacillota</taxon>
        <taxon>Bacilli</taxon>
        <taxon>Bacillales</taxon>
        <taxon>Bacillaceae</taxon>
        <taxon>Oceanobacillus</taxon>
    </lineage>
</organism>
<evidence type="ECO:0000313" key="3">
    <source>
        <dbReference type="Proteomes" id="UP000285456"/>
    </source>
</evidence>
<dbReference type="InterPro" id="IPR002109">
    <property type="entry name" value="Glutaredoxin"/>
</dbReference>
<evidence type="ECO:0000313" key="2">
    <source>
        <dbReference type="EMBL" id="RHW29752.1"/>
    </source>
</evidence>
<gene>
    <name evidence="2" type="ORF">D1B32_20595</name>
</gene>
<dbReference type="InterPro" id="IPR036249">
    <property type="entry name" value="Thioredoxin-like_sf"/>
</dbReference>
<dbReference type="CDD" id="cd02976">
    <property type="entry name" value="NrdH"/>
    <property type="match status" value="1"/>
</dbReference>
<protein>
    <submittedName>
        <fullName evidence="2">Glutaredoxin family protein</fullName>
    </submittedName>
</protein>
<dbReference type="GO" id="GO:0045454">
    <property type="term" value="P:cell redox homeostasis"/>
    <property type="evidence" value="ECO:0007669"/>
    <property type="project" value="TreeGrafter"/>
</dbReference>
<dbReference type="Pfam" id="PF00462">
    <property type="entry name" value="Glutaredoxin"/>
    <property type="match status" value="1"/>
</dbReference>
<comment type="caution">
    <text evidence="2">The sequence shown here is derived from an EMBL/GenBank/DDBJ whole genome shotgun (WGS) entry which is preliminary data.</text>
</comment>